<protein>
    <submittedName>
        <fullName evidence="1">Uncharacterized protein</fullName>
    </submittedName>
</protein>
<dbReference type="OrthoDB" id="416454at2759"/>
<dbReference type="PANTHER" id="PTHR36688:SF2">
    <property type="entry name" value="ENDONUCLEASE_EXONUCLEASE_PHOSPHATASE DOMAIN-CONTAINING PROTEIN"/>
    <property type="match status" value="1"/>
</dbReference>
<gene>
    <name evidence="1" type="ORF">NHX12_026780</name>
</gene>
<dbReference type="AlphaFoldDB" id="A0A9Q0EJ80"/>
<dbReference type="InterPro" id="IPR052560">
    <property type="entry name" value="RdDP_mobile_element"/>
</dbReference>
<reference evidence="1" key="1">
    <citation type="submission" date="2022-07" db="EMBL/GenBank/DDBJ databases">
        <title>Chromosome-level genome of Muraenolepis orangiensis.</title>
        <authorList>
            <person name="Kim J."/>
        </authorList>
    </citation>
    <scope>NUCLEOTIDE SEQUENCE</scope>
    <source>
        <strain evidence="1">KU_S4_2022</strain>
        <tissue evidence="1">Muscle</tissue>
    </source>
</reference>
<dbReference type="Proteomes" id="UP001148018">
    <property type="component" value="Unassembled WGS sequence"/>
</dbReference>
<proteinExistence type="predicted"/>
<keyword evidence="2" id="KW-1185">Reference proteome</keyword>
<dbReference type="PANTHER" id="PTHR36688">
    <property type="entry name" value="ENDO/EXONUCLEASE/PHOSPHATASE DOMAIN-CONTAINING PROTEIN"/>
    <property type="match status" value="1"/>
</dbReference>
<organism evidence="1 2">
    <name type="scientific">Muraenolepis orangiensis</name>
    <name type="common">Patagonian moray cod</name>
    <dbReference type="NCBI Taxonomy" id="630683"/>
    <lineage>
        <taxon>Eukaryota</taxon>
        <taxon>Metazoa</taxon>
        <taxon>Chordata</taxon>
        <taxon>Craniata</taxon>
        <taxon>Vertebrata</taxon>
        <taxon>Euteleostomi</taxon>
        <taxon>Actinopterygii</taxon>
        <taxon>Neopterygii</taxon>
        <taxon>Teleostei</taxon>
        <taxon>Neoteleostei</taxon>
        <taxon>Acanthomorphata</taxon>
        <taxon>Zeiogadaria</taxon>
        <taxon>Gadariae</taxon>
        <taxon>Gadiformes</taxon>
        <taxon>Muraenolepidoidei</taxon>
        <taxon>Muraenolepididae</taxon>
        <taxon>Muraenolepis</taxon>
    </lineage>
</organism>
<accession>A0A9Q0EJ80</accession>
<evidence type="ECO:0000313" key="1">
    <source>
        <dbReference type="EMBL" id="KAJ3607268.1"/>
    </source>
</evidence>
<evidence type="ECO:0000313" key="2">
    <source>
        <dbReference type="Proteomes" id="UP001148018"/>
    </source>
</evidence>
<comment type="caution">
    <text evidence="1">The sequence shown here is derived from an EMBL/GenBank/DDBJ whole genome shotgun (WGS) entry which is preliminary data.</text>
</comment>
<name>A0A9Q0EJ80_9TELE</name>
<sequence>MVTWMIWPSCCVEQHGQAVEQGLNQDLGILAAYLRKWRLQLSTGKTVSAAYHLCNREAKRELSVSVDNKRLEHQLARKYLGVSAGQDTVLQTAP</sequence>
<dbReference type="EMBL" id="JANIIK010000042">
    <property type="protein sequence ID" value="KAJ3607268.1"/>
    <property type="molecule type" value="Genomic_DNA"/>
</dbReference>